<dbReference type="SUPFAM" id="SSF103515">
    <property type="entry name" value="Autotransporter"/>
    <property type="match status" value="1"/>
</dbReference>
<accession>A0A0D2JBG9</accession>
<dbReference type="InterPro" id="IPR036709">
    <property type="entry name" value="Autotransporte_beta_dom_sf"/>
</dbReference>
<dbReference type="InterPro" id="IPR005546">
    <property type="entry name" value="Autotransporte_beta"/>
</dbReference>
<protein>
    <recommendedName>
        <fullName evidence="1">Autotransporter domain-containing protein</fullName>
    </recommendedName>
</protein>
<reference evidence="2 3" key="1">
    <citation type="submission" date="2013-11" db="EMBL/GenBank/DDBJ databases">
        <title>Metagenomic analysis of a methanogenic consortium involved in long chain n-alkane degradation.</title>
        <authorList>
            <person name="Davidova I.A."/>
            <person name="Callaghan A.V."/>
            <person name="Wawrik B."/>
            <person name="Pruitt S."/>
            <person name="Marks C."/>
            <person name="Duncan K.E."/>
            <person name="Suflita J.M."/>
        </authorList>
    </citation>
    <scope>NUCLEOTIDE SEQUENCE [LARGE SCALE GENOMIC DNA]</scope>
    <source>
        <strain evidence="2 3">SPR</strain>
    </source>
</reference>
<dbReference type="Pfam" id="PF03797">
    <property type="entry name" value="Autotransporter"/>
    <property type="match status" value="1"/>
</dbReference>
<organism evidence="2 3">
    <name type="scientific">Dethiosulfatarculus sandiegensis</name>
    <dbReference type="NCBI Taxonomy" id="1429043"/>
    <lineage>
        <taxon>Bacteria</taxon>
        <taxon>Pseudomonadati</taxon>
        <taxon>Thermodesulfobacteriota</taxon>
        <taxon>Desulfarculia</taxon>
        <taxon>Desulfarculales</taxon>
        <taxon>Desulfarculaceae</taxon>
        <taxon>Dethiosulfatarculus</taxon>
    </lineage>
</organism>
<evidence type="ECO:0000313" key="3">
    <source>
        <dbReference type="Proteomes" id="UP000032233"/>
    </source>
</evidence>
<comment type="caution">
    <text evidence="2">The sequence shown here is derived from an EMBL/GenBank/DDBJ whole genome shotgun (WGS) entry which is preliminary data.</text>
</comment>
<dbReference type="SUPFAM" id="SSF51126">
    <property type="entry name" value="Pectin lyase-like"/>
    <property type="match status" value="1"/>
</dbReference>
<dbReference type="RefSeq" id="WP_044349886.1">
    <property type="nucleotide sequence ID" value="NZ_AZAC01000019.1"/>
</dbReference>
<dbReference type="PROSITE" id="PS51208">
    <property type="entry name" value="AUTOTRANSPORTER"/>
    <property type="match status" value="1"/>
</dbReference>
<dbReference type="SMART" id="SM00869">
    <property type="entry name" value="Autotransporter"/>
    <property type="match status" value="1"/>
</dbReference>
<gene>
    <name evidence="2" type="ORF">X474_16100</name>
</gene>
<dbReference type="STRING" id="1429043.X474_16100"/>
<sequence>MPRPILSVGSFRLVFSLLLCLALLTIPIPGLAGVGTNPTSGNPLDYSGTGDWYGSADPDQLTNESGATVNGDIYANHNSAGGSSGGGNTISNQAGGQVDESIYGSYNEGVGSSGGGNNISNSGAVVDNIYGSRNTGANSSGSGNTITNNSYNVDGVIFGSSNEGEGSSGGGNTIINSGSGYPLGIIGSCNEGLGSSGGGNTITNIGSARVWGVIIGSDNFDEGTSGGFNTINNSGSAEDAITGSSNWGDNSSGGGNIINNSGDVAAGIYGSENAGLNASGGDNTITNSGTVSGDLCGSFNLANNSSGGGNTIINSGTVDANLVGSLNWGSGDSGGGNNTITNSGTVTGNLYGSWNWGAGNSGGGNNINNSGTVEGNIYGTYSALPGAVTTDNTITNSGTVGGSILAGDGDDTVIMESGAENVTGSIDGGAGTDKLVYGGGTWALGNAKLINFESFSIDATANLTLDGNWDLPGDTAQVSGGSLTVNDALNAGGLNINSGTATINGDATLSGDVANAGTLDVSSGGALSAANLDNSGTAAISGRANINGGVTNSGGLTVGEGGAIVVDSLDNSGTAAISGRANINGGVSNSGGLTVGEGGTLVVDSLENSGTAYVSGTANISGTATNSGTLGVGGTMTTGSLANIRRTSITGALNAGRLDNSGTAYVSGTATINGDATLSGDVANAGTLDVSSGGALSAANLNNSGRADINGRANINGGVTNSGGLTVGEGGTLVVDSLDNSGTAYVSGTANINGTTTNSGTLGVGGTMTTGSLANIGRTSITGALNAGRLDNSGTAYVSGTANISGTTTNSGTLSVGGTMTTGSLSNTGYAAISGIAEISGDTGNSGRMTVNGTLTTARLTNSGTLGGSGTINGVIVNQGLISPGNSIGTLHVGGAATFEPGSTLVAELDSTGLCDQLDASGPVTINGGTISTAVSKALYADGHAWTIISADQGVTGQFEAVDHQLKSEVLSFGQKNTGNALSLVISRKSYGAFASGGAADAGRGLDKIVPLASGDMESLLTSMDYDMTADQISQIVNALNPEMYTAFCAASLKAARLFDRAMVQRLTELGQRRAYSLAGGRDGSGLVQLAAAEAAPMTEVYQQAPRGWGMWGRAMGMWADQKEKDDYLGRGQTTGGAFIGADYMVSDKLVLGLAVGATRTDLSWSGGNYSGDIDAMHTGLYARAGFGGFYTRATASYARLTNSATRPVSFEGFDAKAKADFDANLYAAGLALGYQVQLGDWLFEPMAGLDYQHLREDGFSENGAGLFSYDIASRDTDSALFSLGLCATRHIQADGWDLLPRLGLSWQHQFGDDRPSLDASFIGYGSAPFSVSGAEFPSDLALIEAGLSLSTRPGLDFFADYSLAVADGYHAQTLTVGLKYSF</sequence>
<dbReference type="Proteomes" id="UP000032233">
    <property type="component" value="Unassembled WGS sequence"/>
</dbReference>
<proteinExistence type="predicted"/>
<dbReference type="PATRIC" id="fig|1429043.3.peg.3407"/>
<evidence type="ECO:0000259" key="1">
    <source>
        <dbReference type="PROSITE" id="PS51208"/>
    </source>
</evidence>
<dbReference type="InParanoid" id="A0A0D2JBG9"/>
<dbReference type="OrthoDB" id="5368632at2"/>
<dbReference type="EMBL" id="AZAC01000019">
    <property type="protein sequence ID" value="KIX13086.1"/>
    <property type="molecule type" value="Genomic_DNA"/>
</dbReference>
<name>A0A0D2JBG9_9BACT</name>
<evidence type="ECO:0000313" key="2">
    <source>
        <dbReference type="EMBL" id="KIX13086.1"/>
    </source>
</evidence>
<feature type="domain" description="Autotransporter" evidence="1">
    <location>
        <begin position="1104"/>
        <end position="1383"/>
    </location>
</feature>
<dbReference type="InterPro" id="IPR011050">
    <property type="entry name" value="Pectin_lyase_fold/virulence"/>
</dbReference>
<keyword evidence="3" id="KW-1185">Reference proteome</keyword>
<dbReference type="Gene3D" id="2.40.128.130">
    <property type="entry name" value="Autotransporter beta-domain"/>
    <property type="match status" value="1"/>
</dbReference>